<dbReference type="Gene3D" id="3.30.300.30">
    <property type="match status" value="1"/>
</dbReference>
<dbReference type="SMART" id="SM00825">
    <property type="entry name" value="PKS_KS"/>
    <property type="match status" value="1"/>
</dbReference>
<dbReference type="PROSITE" id="PS52004">
    <property type="entry name" value="KS3_2"/>
    <property type="match status" value="1"/>
</dbReference>
<evidence type="ECO:0000259" key="7">
    <source>
        <dbReference type="PROSITE" id="PS50075"/>
    </source>
</evidence>
<sequence length="2264" mass="244133">MPIDPLLLPIDSFNGSADTIHQLVARAARQFGDSSAVVFGPDSQTYTQLNAEADQVAQHLLRAAPDATIIGISTSKRLNLVSHLLGILKAGKAYLPLDPTYPTARLQQIVDIAQLTYCLADESESALFQQLGLAISTNLSGTLPFLPVTQQNPVACILYTSGSTGTPKGVCLGHAGLIDLLHWQARHGTAQPGTRSLQFCHLSFDASFQEIFLPLTTGGTVYLIDDSYRLDAARLLRFIADNAINRVFLPYVVVQYLTEAAQTIGLFPATLQEVITGGERLRITPQIRQFFGELPDCTLMNVYGPTEASVWVTEHKLKGDAQNWPALPSIGAPIARANVLILSDALILVENGQVGELYISGPCVALGYLNRPDLTAERFIRWNHPTEGEMIIYRTGDLARYVTEGPEAGSLDFLGRGDDQVKIRGNRVELGEIEVALAHLPGVQQAVAVAHESQSGQKTLLAYVIVHTGMEADGPAFRNQLADSLPDFMLPAQVIVVDTFPRTTSGKVDKLALPRPEPTRPSLPTLFREPGTLLERQLTDFWASLLEISPVGIDDNFFDLGGNSLLAQKTVAGLAAMGYTLPITKLYQYPTAAGLAAFLQPAEPISTLTQRETPTRGRNASGDIAVIGMAGRFPGANTIDELWQVLVEGRETTRFFTPDELDPSIPAQVRANASYVRARGVLDQADQFDPAFFGLTPALAELMDPQQRVFLEIAYEVLEQTGYLPQRAGSARSEVVGVWAGCGNNTYFLNNVLPNPAAVERVGAFQAMTVNEKDYIASRTAYQLNLKGPAVSVYSACSTSLLAITQAVESLRNGQCTVALAGGAAITAPINSGHFYEEGAMLSRTGQCRSFDAEASGTVFSDGAGVVLLKTLDDARRDGDPIFAVIKGVGVSNDGGGKGSFTAPNAEGQAAAIRQAHADAQVDPATISYVEAHGTATPLGDPIEFDGLTMAFGPLADRQFCALGSIKSNMGHLTQAAGVAALIKTVLALHHQKLPASLHFDRSNPAIDFTNSPFYVNTTLSDWQMADQQPRRAGVSSFGVGGTNVHVVLEEAPGLSETTDFHSASDRPYQLLTWSARSAKSRESYATKLGTYLHQAGAASLADVAYTLQITRPAMGQRRFVVAATASQAQEALAEPDTNTHTLNGRPGEVVFMFPGQGAQYLGMGQDLYLHEPVYRTAVDVCADLLTPYLDVDIRSVMYPETADLGAKELLKNTRYTQPALFVTSYALAKLWQSWGIEPTILCGHSLGEFVAAHLAGVFSLPDALLLIAKRGQLVGSCLRGSMLSVRRPVSDVVALLPDTLSVAAVNSHSLCVVAGSDEDIAAFAQLLDQKNIPNRVLETSHAFHSAMMDPVVTTFAEVARQVALSRPQKPIVSTVTGTWLTDQQATDPAYWAAHLRQTVQFADALNTIFALRNPLLLEVGPGTSSTLLARQQAGTRPMTAVASLHRRDEQTDYQALITALGTVWLRGLEPNWTAFYASQTRKRVQLPTYAFDRKRCWVDPPAGAVPLIPTQGSQGTAMPNEEAAGISNEQQYLTQIADHQYTYLSENSTHPTPSIPMRSEHLLTQINTLLEDASGIDLAGTSPTTSFLEIGLDSLLLTQVSISLRRTFGVPITFRQLSGEFDTPQKLATYLDAQLPAEAHQPAAAVAAPVPMTTQPSHAPQPGSYPSLSSQPGGDSALGLIAQQLQILAKQVALMQGGTAGAVPVQAVPQPVAPLPVTPPNLPVAHSAPKMSVSLPADITPEEAIELKKPFGATARIDRQVTGLSEPQQTFLAELTTRYNQKTAKSKAYTQQHRAQMADPRVVSGFRPLTKEIVYPLVINKSKGSRLWDLDGNEYIDALNGFGATMFGHQPDFIKEALHEQVENGYEVGPQHELAGEVCQLVCEFTKFDRAALCSTGSEAVLGTMRVARTVTGRSLIVAFTGSYHGIVDEVLVRGTKKLKTFPAAAGIMPEAVQNMLILDYGTDESLRIIRERAHELAAVLVEPVQSRRPEFRPIEFLKEVRAITEASGTALIFDEVITGFRMHLGGAQALFGIQADLASYGKVIGGGLPIGVIAGKKAFMDALDGGFWQYGDDSFPEVGVTYFAGTFVRHPLALASAKASLLHLQAESPSLQKRLTRYAEQLAIAFNARFDRQKLPIVATQFGSLWRLKWTEDVAYGELLFTMMREKGIHIWDGFPCFITEAHTDADITAIREACLSSIDAMISAGFLIPGVTEGSNVPGVWSADHPPVPGARLGRDQQGNPAWFIADPDQPGSYRQLEVGV</sequence>
<organism evidence="9 10">
    <name type="scientific">Fibrella forsythiae</name>
    <dbReference type="NCBI Taxonomy" id="2817061"/>
    <lineage>
        <taxon>Bacteria</taxon>
        <taxon>Pseudomonadati</taxon>
        <taxon>Bacteroidota</taxon>
        <taxon>Cytophagia</taxon>
        <taxon>Cytophagales</taxon>
        <taxon>Spirosomataceae</taxon>
        <taxon>Fibrella</taxon>
    </lineage>
</organism>
<feature type="domain" description="Carrier" evidence="7">
    <location>
        <begin position="1561"/>
        <end position="1636"/>
    </location>
</feature>
<dbReference type="Gene3D" id="1.10.1200.10">
    <property type="entry name" value="ACP-like"/>
    <property type="match status" value="2"/>
</dbReference>
<protein>
    <submittedName>
        <fullName evidence="9">Amino acid adenylation domain-containing protein</fullName>
    </submittedName>
</protein>
<dbReference type="EMBL" id="JAFMYW010000004">
    <property type="protein sequence ID" value="MBO0950119.1"/>
    <property type="molecule type" value="Genomic_DNA"/>
</dbReference>
<dbReference type="SUPFAM" id="SSF47336">
    <property type="entry name" value="ACP-like"/>
    <property type="match status" value="2"/>
</dbReference>
<dbReference type="Gene3D" id="3.90.1150.10">
    <property type="entry name" value="Aspartate Aminotransferase, domain 1"/>
    <property type="match status" value="1"/>
</dbReference>
<dbReference type="PROSITE" id="PS00455">
    <property type="entry name" value="AMP_BINDING"/>
    <property type="match status" value="1"/>
</dbReference>
<dbReference type="RefSeq" id="WP_207330057.1">
    <property type="nucleotide sequence ID" value="NZ_JAFMYW010000004.1"/>
</dbReference>
<dbReference type="Pfam" id="PF00698">
    <property type="entry name" value="Acyl_transf_1"/>
    <property type="match status" value="1"/>
</dbReference>
<dbReference type="PANTHER" id="PTHR43775:SF51">
    <property type="entry name" value="INACTIVE PHENOLPHTHIOCEROL SYNTHESIS POLYKETIDE SYNTHASE TYPE I PKS1-RELATED"/>
    <property type="match status" value="1"/>
</dbReference>
<feature type="domain" description="Carrier" evidence="7">
    <location>
        <begin position="529"/>
        <end position="603"/>
    </location>
</feature>
<evidence type="ECO:0000259" key="8">
    <source>
        <dbReference type="PROSITE" id="PS52004"/>
    </source>
</evidence>
<dbReference type="NCBIfam" id="TIGR01733">
    <property type="entry name" value="AA-adenyl-dom"/>
    <property type="match status" value="1"/>
</dbReference>
<dbReference type="InterPro" id="IPR036736">
    <property type="entry name" value="ACP-like_sf"/>
</dbReference>
<dbReference type="InterPro" id="IPR045851">
    <property type="entry name" value="AMP-bd_C_sf"/>
</dbReference>
<accession>A0ABS3JJE1</accession>
<dbReference type="Pfam" id="PF00501">
    <property type="entry name" value="AMP-binding"/>
    <property type="match status" value="1"/>
</dbReference>
<dbReference type="Gene3D" id="3.40.640.10">
    <property type="entry name" value="Type I PLP-dependent aspartate aminotransferase-like (Major domain)"/>
    <property type="match status" value="1"/>
</dbReference>
<dbReference type="Gene3D" id="3.30.70.3290">
    <property type="match status" value="1"/>
</dbReference>
<dbReference type="Pfam" id="PF02801">
    <property type="entry name" value="Ketoacyl-synt_C"/>
    <property type="match status" value="1"/>
</dbReference>
<dbReference type="Pfam" id="PF00109">
    <property type="entry name" value="ketoacyl-synt"/>
    <property type="match status" value="1"/>
</dbReference>
<evidence type="ECO:0000256" key="3">
    <source>
        <dbReference type="ARBA" id="ARBA00022553"/>
    </source>
</evidence>
<dbReference type="InterPro" id="IPR020845">
    <property type="entry name" value="AMP-binding_CS"/>
</dbReference>
<dbReference type="Gene3D" id="3.30.70.250">
    <property type="entry name" value="Malonyl-CoA ACP transacylase, ACP-binding"/>
    <property type="match status" value="1"/>
</dbReference>
<dbReference type="SUPFAM" id="SSF53901">
    <property type="entry name" value="Thiolase-like"/>
    <property type="match status" value="1"/>
</dbReference>
<keyword evidence="5" id="KW-0663">Pyridoxal phosphate</keyword>
<evidence type="ECO:0000256" key="2">
    <source>
        <dbReference type="ARBA" id="ARBA00022450"/>
    </source>
</evidence>
<dbReference type="CDD" id="cd00833">
    <property type="entry name" value="PKS"/>
    <property type="match status" value="1"/>
</dbReference>
<feature type="region of interest" description="Disordered" evidence="6">
    <location>
        <begin position="1653"/>
        <end position="1674"/>
    </location>
</feature>
<evidence type="ECO:0000256" key="5">
    <source>
        <dbReference type="ARBA" id="ARBA00022898"/>
    </source>
</evidence>
<dbReference type="PROSITE" id="PS00600">
    <property type="entry name" value="AA_TRANSFER_CLASS_3"/>
    <property type="match status" value="1"/>
</dbReference>
<evidence type="ECO:0000313" key="9">
    <source>
        <dbReference type="EMBL" id="MBO0950119.1"/>
    </source>
</evidence>
<comment type="cofactor">
    <cofactor evidence="1">
        <name>pyridoxal 5'-phosphate</name>
        <dbReference type="ChEBI" id="CHEBI:597326"/>
    </cofactor>
</comment>
<dbReference type="SUPFAM" id="SSF52151">
    <property type="entry name" value="FabD/lysophospholipase-like"/>
    <property type="match status" value="1"/>
</dbReference>
<dbReference type="InterPro" id="IPR042099">
    <property type="entry name" value="ANL_N_sf"/>
</dbReference>
<dbReference type="PROSITE" id="PS50075">
    <property type="entry name" value="CARRIER"/>
    <property type="match status" value="2"/>
</dbReference>
<dbReference type="SMART" id="SM00827">
    <property type="entry name" value="PKS_AT"/>
    <property type="match status" value="1"/>
</dbReference>
<dbReference type="Pfam" id="PF13193">
    <property type="entry name" value="AMP-binding_C"/>
    <property type="match status" value="1"/>
</dbReference>
<dbReference type="InterPro" id="IPR014030">
    <property type="entry name" value="Ketoacyl_synth_N"/>
</dbReference>
<dbReference type="InterPro" id="IPR018201">
    <property type="entry name" value="Ketoacyl_synth_AS"/>
</dbReference>
<dbReference type="Pfam" id="PF16197">
    <property type="entry name" value="KAsynt_C_assoc"/>
    <property type="match status" value="1"/>
</dbReference>
<dbReference type="InterPro" id="IPR016036">
    <property type="entry name" value="Malonyl_transacylase_ACP-bd"/>
</dbReference>
<dbReference type="InterPro" id="IPR015422">
    <property type="entry name" value="PyrdxlP-dep_Trfase_small"/>
</dbReference>
<dbReference type="InterPro" id="IPR015421">
    <property type="entry name" value="PyrdxlP-dep_Trfase_major"/>
</dbReference>
<dbReference type="Proteomes" id="UP000664628">
    <property type="component" value="Unassembled WGS sequence"/>
</dbReference>
<dbReference type="InterPro" id="IPR016039">
    <property type="entry name" value="Thiolase-like"/>
</dbReference>
<dbReference type="SMART" id="SM00823">
    <property type="entry name" value="PKS_PP"/>
    <property type="match status" value="2"/>
</dbReference>
<evidence type="ECO:0000256" key="4">
    <source>
        <dbReference type="ARBA" id="ARBA00022679"/>
    </source>
</evidence>
<dbReference type="InterPro" id="IPR010071">
    <property type="entry name" value="AA_adenyl_dom"/>
</dbReference>
<dbReference type="Gene3D" id="3.40.50.12780">
    <property type="entry name" value="N-terminal domain of ligase-like"/>
    <property type="match status" value="1"/>
</dbReference>
<dbReference type="InterPro" id="IPR016035">
    <property type="entry name" value="Acyl_Trfase/lysoPLipase"/>
</dbReference>
<dbReference type="InterPro" id="IPR015424">
    <property type="entry name" value="PyrdxlP-dep_Trfase"/>
</dbReference>
<dbReference type="InterPro" id="IPR020841">
    <property type="entry name" value="PKS_Beta-ketoAc_synthase_dom"/>
</dbReference>
<comment type="caution">
    <text evidence="9">The sequence shown here is derived from an EMBL/GenBank/DDBJ whole genome shotgun (WGS) entry which is preliminary data.</text>
</comment>
<dbReference type="InterPro" id="IPR020806">
    <property type="entry name" value="PKS_PP-bd"/>
</dbReference>
<dbReference type="InterPro" id="IPR001227">
    <property type="entry name" value="Ac_transferase_dom_sf"/>
</dbReference>
<evidence type="ECO:0000256" key="1">
    <source>
        <dbReference type="ARBA" id="ARBA00001933"/>
    </source>
</evidence>
<dbReference type="SUPFAM" id="SSF56801">
    <property type="entry name" value="Acetyl-CoA synthetase-like"/>
    <property type="match status" value="1"/>
</dbReference>
<evidence type="ECO:0000256" key="6">
    <source>
        <dbReference type="SAM" id="MobiDB-lite"/>
    </source>
</evidence>
<dbReference type="Gene3D" id="3.40.366.10">
    <property type="entry name" value="Malonyl-Coenzyme A Acyl Carrier Protein, domain 2"/>
    <property type="match status" value="1"/>
</dbReference>
<keyword evidence="10" id="KW-1185">Reference proteome</keyword>
<keyword evidence="4" id="KW-0808">Transferase</keyword>
<dbReference type="InterPro" id="IPR014031">
    <property type="entry name" value="Ketoacyl_synth_C"/>
</dbReference>
<keyword evidence="3" id="KW-0597">Phosphoprotein</keyword>
<feature type="domain" description="Ketosynthase family 3 (KS3)" evidence="8">
    <location>
        <begin position="621"/>
        <end position="1051"/>
    </location>
</feature>
<dbReference type="InterPro" id="IPR005814">
    <property type="entry name" value="Aminotrans_3"/>
</dbReference>
<dbReference type="PANTHER" id="PTHR43775">
    <property type="entry name" value="FATTY ACID SYNTHASE"/>
    <property type="match status" value="1"/>
</dbReference>
<reference evidence="9 10" key="1">
    <citation type="submission" date="2021-03" db="EMBL/GenBank/DDBJ databases">
        <title>Fibrella sp. HMF5405 genome sequencing and assembly.</title>
        <authorList>
            <person name="Kang H."/>
            <person name="Kim H."/>
            <person name="Bae S."/>
            <person name="Joh K."/>
        </authorList>
    </citation>
    <scope>NUCLEOTIDE SEQUENCE [LARGE SCALE GENOMIC DNA]</scope>
    <source>
        <strain evidence="9 10">HMF5405</strain>
    </source>
</reference>
<dbReference type="InterPro" id="IPR049704">
    <property type="entry name" value="Aminotrans_3_PPA_site"/>
</dbReference>
<dbReference type="InterPro" id="IPR050091">
    <property type="entry name" value="PKS_NRPS_Biosynth_Enz"/>
</dbReference>
<gene>
    <name evidence="9" type="ORF">J2I46_16100</name>
</gene>
<dbReference type="Gene3D" id="3.40.47.10">
    <property type="match status" value="1"/>
</dbReference>
<dbReference type="Pfam" id="PF00202">
    <property type="entry name" value="Aminotran_3"/>
    <property type="match status" value="1"/>
</dbReference>
<evidence type="ECO:0000313" key="10">
    <source>
        <dbReference type="Proteomes" id="UP000664628"/>
    </source>
</evidence>
<dbReference type="PROSITE" id="PS00606">
    <property type="entry name" value="KS3_1"/>
    <property type="match status" value="1"/>
</dbReference>
<keyword evidence="2" id="KW-0596">Phosphopantetheine</keyword>
<dbReference type="SUPFAM" id="SSF55048">
    <property type="entry name" value="Probable ACP-binding domain of malonyl-CoA ACP transacylase"/>
    <property type="match status" value="1"/>
</dbReference>
<dbReference type="InterPro" id="IPR009081">
    <property type="entry name" value="PP-bd_ACP"/>
</dbReference>
<dbReference type="InterPro" id="IPR025110">
    <property type="entry name" value="AMP-bd_C"/>
</dbReference>
<dbReference type="Pfam" id="PF00550">
    <property type="entry name" value="PP-binding"/>
    <property type="match status" value="2"/>
</dbReference>
<proteinExistence type="predicted"/>
<dbReference type="InterPro" id="IPR000873">
    <property type="entry name" value="AMP-dep_synth/lig_dom"/>
</dbReference>
<dbReference type="InterPro" id="IPR014043">
    <property type="entry name" value="Acyl_transferase_dom"/>
</dbReference>
<name>A0ABS3JJE1_9BACT</name>
<dbReference type="SUPFAM" id="SSF53383">
    <property type="entry name" value="PLP-dependent transferases"/>
    <property type="match status" value="1"/>
</dbReference>
<dbReference type="InterPro" id="IPR032821">
    <property type="entry name" value="PKS_assoc"/>
</dbReference>